<keyword evidence="2" id="KW-0596">Phosphopantetheine</keyword>
<dbReference type="InterPro" id="IPR020845">
    <property type="entry name" value="AMP-binding_CS"/>
</dbReference>
<dbReference type="InterPro" id="IPR001242">
    <property type="entry name" value="Condensation_dom"/>
</dbReference>
<dbReference type="GO" id="GO:0005737">
    <property type="term" value="C:cytoplasm"/>
    <property type="evidence" value="ECO:0007669"/>
    <property type="project" value="TreeGrafter"/>
</dbReference>
<dbReference type="SUPFAM" id="SSF47336">
    <property type="entry name" value="ACP-like"/>
    <property type="match status" value="1"/>
</dbReference>
<evidence type="ECO:0000259" key="4">
    <source>
        <dbReference type="PROSITE" id="PS50075"/>
    </source>
</evidence>
<dbReference type="CDD" id="cd05930">
    <property type="entry name" value="A_NRPS"/>
    <property type="match status" value="1"/>
</dbReference>
<evidence type="ECO:0000256" key="2">
    <source>
        <dbReference type="ARBA" id="ARBA00022450"/>
    </source>
</evidence>
<dbReference type="Gene3D" id="1.10.1200.10">
    <property type="entry name" value="ACP-like"/>
    <property type="match status" value="1"/>
</dbReference>
<dbReference type="InterPro" id="IPR036736">
    <property type="entry name" value="ACP-like_sf"/>
</dbReference>
<dbReference type="Gene3D" id="3.30.559.10">
    <property type="entry name" value="Chloramphenicol acetyltransferase-like domain"/>
    <property type="match status" value="1"/>
</dbReference>
<dbReference type="PANTHER" id="PTHR45527:SF1">
    <property type="entry name" value="FATTY ACID SYNTHASE"/>
    <property type="match status" value="1"/>
</dbReference>
<dbReference type="GO" id="GO:0044550">
    <property type="term" value="P:secondary metabolite biosynthetic process"/>
    <property type="evidence" value="ECO:0007669"/>
    <property type="project" value="TreeGrafter"/>
</dbReference>
<dbReference type="SUPFAM" id="SSF52777">
    <property type="entry name" value="CoA-dependent acyltransferases"/>
    <property type="match status" value="2"/>
</dbReference>
<dbReference type="GO" id="GO:0047462">
    <property type="term" value="F:phenylalanine racemase (ATP-hydrolyzing) activity"/>
    <property type="evidence" value="ECO:0007669"/>
    <property type="project" value="UniProtKB-EC"/>
</dbReference>
<dbReference type="Pfam" id="PF00550">
    <property type="entry name" value="PP-binding"/>
    <property type="match status" value="1"/>
</dbReference>
<evidence type="ECO:0000256" key="1">
    <source>
        <dbReference type="ARBA" id="ARBA00001957"/>
    </source>
</evidence>
<gene>
    <name evidence="5" type="primary">lgrD</name>
    <name evidence="5" type="ORF">NCTC11532_01798</name>
</gene>
<dbReference type="Proteomes" id="UP000255297">
    <property type="component" value="Unassembled WGS sequence"/>
</dbReference>
<feature type="domain" description="Carrier" evidence="4">
    <location>
        <begin position="513"/>
        <end position="588"/>
    </location>
</feature>
<keyword evidence="5" id="KW-0413">Isomerase</keyword>
<dbReference type="Pfam" id="PF00501">
    <property type="entry name" value="AMP-binding"/>
    <property type="match status" value="1"/>
</dbReference>
<dbReference type="Pfam" id="PF13193">
    <property type="entry name" value="AMP-binding_C"/>
    <property type="match status" value="1"/>
</dbReference>
<dbReference type="Gene3D" id="3.40.50.980">
    <property type="match status" value="2"/>
</dbReference>
<dbReference type="InterPro" id="IPR000873">
    <property type="entry name" value="AMP-dep_synth/lig_dom"/>
</dbReference>
<dbReference type="GO" id="GO:0031177">
    <property type="term" value="F:phosphopantetheine binding"/>
    <property type="evidence" value="ECO:0007669"/>
    <property type="project" value="TreeGrafter"/>
</dbReference>
<dbReference type="PROSITE" id="PS00455">
    <property type="entry name" value="AMP_BINDING"/>
    <property type="match status" value="1"/>
</dbReference>
<dbReference type="Gene3D" id="3.30.300.30">
    <property type="match status" value="1"/>
</dbReference>
<evidence type="ECO:0000313" key="5">
    <source>
        <dbReference type="EMBL" id="STY29601.1"/>
    </source>
</evidence>
<reference evidence="5 6" key="1">
    <citation type="submission" date="2018-06" db="EMBL/GenBank/DDBJ databases">
        <authorList>
            <consortium name="Pathogen Informatics"/>
            <person name="Doyle S."/>
        </authorList>
    </citation>
    <scope>NUCLEOTIDE SEQUENCE [LARGE SCALE GENOMIC DNA]</scope>
    <source>
        <strain evidence="5 6">NCTC11532</strain>
    </source>
</reference>
<protein>
    <submittedName>
        <fullName evidence="5">Non-ribosomal peptide synthetase</fullName>
        <ecNumber evidence="5">5.1.1.11</ecNumber>
    </submittedName>
</protein>
<sequence>MANKIIQGLFEEYASDFPHHIAAQCGTERLTYSDLNHRANQLAQYLLNRGIKPDTPVALCLERSFDFLITLMAILKAGGGYLPLDASQPQERLLFLLHNSQCPILITHSVYQDQFASFQGNVIILDKERTSINNYAAENPISNNTPENLAYIIYTSGSTGTPKGVLIEHHSVVNYCLWFADYSQCKPQQRIDFSANPIFDMSVTTSIVPLMLGLTVVICEDNTKKEISSYLQYLAKSRINIMKLTPSFFKVLLHGAKNEPMPLPHLNTIILGGENLSASECQSWLDLYPNHILFNEYGPTEATVAVSAYGVNRLNCHLLEGNVPIGIAGTNMGFTILDANHQPVADGDEGELFISGKCLARGYLNQVQFSQEHFLFINDTRFYKTGDLCKKRTDGMIEYLGRMDDQVKIRGFRIEPNEILKHLWTHPDIKEVTLLAQKDTFGEQKLIVYYIPKKDSIVINTTQLRRYLQKDLPEYMIPTGFVRMESFPLTANGKLDKSAFPVPLLATNHNYVEPVTVLEKKLTQIWYEELGVQLIGLYDDFFDLGGHSLSAARIISKINAELSRNIRISDFYKASNIATLASKIKKTKNKNMRKRNKHFDYYKTRNIPLSDFQFLLWMTNTFEPRARKLNIVDRKRLQGYLNEKALEFAFQAVLKKHRALTFQILKLQPAQKIQKNWSFNLDVVDLTTLSSNQSDMELQQSMAHLINFYPWPKKTPLVIAKLFFLPDNESELQICMPHFISDDHCTDILFSELSQFYLKYNELSINEIKTDSHFKEHIFNERTAMKMHLEEDIQFWEKYLQDANLFTFPEEHIIPNMQAEGVPYSTYSILPEESLLRLKLFCERNHISMNNALCAIIALALRNCCGHCYQGNPSTFLNRIQSTRDNSNYDNTIGCFLRIEPTKIVLDAKTSLIHLSQQIRNAMIDTSSYQYCPNLVKLCSINSLKPTKIKKALAYFLTPLYMKLLKIPSLYRKILQHCGSRMISFKRNNEFLININIRSNFIDSSNKSLEFCGLSTKSIDGNKYDLLSIDYIFEASFIRDANTNIRHLVISANLKPVFREKITQEVIQIMNTLELDNHSVESTKTKSEQAESLQFIN</sequence>
<dbReference type="InterPro" id="IPR009081">
    <property type="entry name" value="PP-bd_ACP"/>
</dbReference>
<dbReference type="EC" id="5.1.1.11" evidence="5"/>
<accession>A0A378LZV9</accession>
<dbReference type="PROSITE" id="PS00012">
    <property type="entry name" value="PHOSPHOPANTETHEINE"/>
    <property type="match status" value="1"/>
</dbReference>
<dbReference type="NCBIfam" id="TIGR01733">
    <property type="entry name" value="AA-adenyl-dom"/>
    <property type="match status" value="1"/>
</dbReference>
<dbReference type="PANTHER" id="PTHR45527">
    <property type="entry name" value="NONRIBOSOMAL PEPTIDE SYNTHETASE"/>
    <property type="match status" value="1"/>
</dbReference>
<dbReference type="InterPro" id="IPR023213">
    <property type="entry name" value="CAT-like_dom_sf"/>
</dbReference>
<dbReference type="SUPFAM" id="SSF56801">
    <property type="entry name" value="Acetyl-CoA synthetase-like"/>
    <property type="match status" value="1"/>
</dbReference>
<dbReference type="FunFam" id="3.40.50.980:FF:000001">
    <property type="entry name" value="Non-ribosomal peptide synthetase"/>
    <property type="match status" value="1"/>
</dbReference>
<name>A0A378LZV9_9GAMM</name>
<evidence type="ECO:0000313" key="6">
    <source>
        <dbReference type="Proteomes" id="UP000255297"/>
    </source>
</evidence>
<dbReference type="InterPro" id="IPR006162">
    <property type="entry name" value="Ppantetheine_attach_site"/>
</dbReference>
<dbReference type="STRING" id="1122170.GCA_000701265_00688"/>
<comment type="cofactor">
    <cofactor evidence="1">
        <name>pantetheine 4'-phosphate</name>
        <dbReference type="ChEBI" id="CHEBI:47942"/>
    </cofactor>
</comment>
<dbReference type="EMBL" id="UGPB01000001">
    <property type="protein sequence ID" value="STY29601.1"/>
    <property type="molecule type" value="Genomic_DNA"/>
</dbReference>
<proteinExistence type="predicted"/>
<dbReference type="PROSITE" id="PS50075">
    <property type="entry name" value="CARRIER"/>
    <property type="match status" value="1"/>
</dbReference>
<dbReference type="OrthoDB" id="9757559at2"/>
<dbReference type="AlphaFoldDB" id="A0A378LZV9"/>
<dbReference type="RefSeq" id="WP_084157824.1">
    <property type="nucleotide sequence ID" value="NZ_CAAAIS010000013.1"/>
</dbReference>
<dbReference type="Pfam" id="PF00668">
    <property type="entry name" value="Condensation"/>
    <property type="match status" value="1"/>
</dbReference>
<dbReference type="InterPro" id="IPR010071">
    <property type="entry name" value="AA_adenyl_dom"/>
</dbReference>
<dbReference type="InterPro" id="IPR045851">
    <property type="entry name" value="AMP-bd_C_sf"/>
</dbReference>
<evidence type="ECO:0000256" key="3">
    <source>
        <dbReference type="ARBA" id="ARBA00022553"/>
    </source>
</evidence>
<dbReference type="Gene3D" id="3.30.559.30">
    <property type="entry name" value="Nonribosomal peptide synthetase, condensation domain"/>
    <property type="match status" value="1"/>
</dbReference>
<dbReference type="GO" id="GO:0043041">
    <property type="term" value="P:amino acid activation for nonribosomal peptide biosynthetic process"/>
    <property type="evidence" value="ECO:0007669"/>
    <property type="project" value="TreeGrafter"/>
</dbReference>
<keyword evidence="6" id="KW-1185">Reference proteome</keyword>
<organism evidence="5 6">
    <name type="scientific">Legionella wadsworthii</name>
    <dbReference type="NCBI Taxonomy" id="28088"/>
    <lineage>
        <taxon>Bacteria</taxon>
        <taxon>Pseudomonadati</taxon>
        <taxon>Pseudomonadota</taxon>
        <taxon>Gammaproteobacteria</taxon>
        <taxon>Legionellales</taxon>
        <taxon>Legionellaceae</taxon>
        <taxon>Legionella</taxon>
    </lineage>
</organism>
<dbReference type="InterPro" id="IPR025110">
    <property type="entry name" value="AMP-bd_C"/>
</dbReference>
<keyword evidence="3" id="KW-0597">Phosphoprotein</keyword>
<dbReference type="Gene3D" id="2.30.38.10">
    <property type="entry name" value="Luciferase, Domain 3"/>
    <property type="match status" value="1"/>
</dbReference>